<keyword evidence="1" id="KW-0812">Transmembrane</keyword>
<keyword evidence="1" id="KW-0472">Membrane</keyword>
<keyword evidence="3" id="KW-1185">Reference proteome</keyword>
<proteinExistence type="predicted"/>
<dbReference type="Proteomes" id="UP000193467">
    <property type="component" value="Unassembled WGS sequence"/>
</dbReference>
<keyword evidence="1" id="KW-1133">Transmembrane helix</keyword>
<evidence type="ECO:0000313" key="3">
    <source>
        <dbReference type="Proteomes" id="UP000193467"/>
    </source>
</evidence>
<dbReference type="STRING" id="106004.A0A1Y2FD79"/>
<dbReference type="OrthoDB" id="5215911at2759"/>
<evidence type="ECO:0000256" key="1">
    <source>
        <dbReference type="SAM" id="Phobius"/>
    </source>
</evidence>
<dbReference type="InParanoid" id="A0A1Y2FD79"/>
<accession>A0A1Y2FD79</accession>
<feature type="transmembrane region" description="Helical" evidence="1">
    <location>
        <begin position="60"/>
        <end position="82"/>
    </location>
</feature>
<protein>
    <recommendedName>
        <fullName evidence="4">Major facilitator superfamily (MFS) profile domain-containing protein</fullName>
    </recommendedName>
</protein>
<gene>
    <name evidence="2" type="ORF">BCR35DRAFT_331676</name>
</gene>
<comment type="caution">
    <text evidence="2">The sequence shown here is derived from an EMBL/GenBank/DDBJ whole genome shotgun (WGS) entry which is preliminary data.</text>
</comment>
<evidence type="ECO:0008006" key="4">
    <source>
        <dbReference type="Google" id="ProtNLM"/>
    </source>
</evidence>
<sequence>MESGAHPPQQAIHDLVPGTVRLFDSDGNDISGGELLLSPAPSTDPEDPLNWSTARKHLSLANVSLFTVLMGYATGCLFSIYVPYSESSAVGIQGNISAISALF</sequence>
<dbReference type="EMBL" id="MCGR01000023">
    <property type="protein sequence ID" value="ORY81266.1"/>
    <property type="molecule type" value="Genomic_DNA"/>
</dbReference>
<evidence type="ECO:0000313" key="2">
    <source>
        <dbReference type="EMBL" id="ORY81266.1"/>
    </source>
</evidence>
<reference evidence="2 3" key="1">
    <citation type="submission" date="2016-07" db="EMBL/GenBank/DDBJ databases">
        <title>Pervasive Adenine N6-methylation of Active Genes in Fungi.</title>
        <authorList>
            <consortium name="DOE Joint Genome Institute"/>
            <person name="Mondo S.J."/>
            <person name="Dannebaum R.O."/>
            <person name="Kuo R.C."/>
            <person name="Labutti K."/>
            <person name="Haridas S."/>
            <person name="Kuo A."/>
            <person name="Salamov A."/>
            <person name="Ahrendt S.R."/>
            <person name="Lipzen A."/>
            <person name="Sullivan W."/>
            <person name="Andreopoulos W.B."/>
            <person name="Clum A."/>
            <person name="Lindquist E."/>
            <person name="Daum C."/>
            <person name="Ramamoorthy G.K."/>
            <person name="Gryganskyi A."/>
            <person name="Culley D."/>
            <person name="Magnuson J.K."/>
            <person name="James T.Y."/>
            <person name="O'Malley M.A."/>
            <person name="Stajich J.E."/>
            <person name="Spatafora J.W."/>
            <person name="Visel A."/>
            <person name="Grigoriev I.V."/>
        </authorList>
    </citation>
    <scope>NUCLEOTIDE SEQUENCE [LARGE SCALE GENOMIC DNA]</scope>
    <source>
        <strain evidence="2 3">62-1032</strain>
    </source>
</reference>
<organism evidence="2 3">
    <name type="scientific">Leucosporidium creatinivorum</name>
    <dbReference type="NCBI Taxonomy" id="106004"/>
    <lineage>
        <taxon>Eukaryota</taxon>
        <taxon>Fungi</taxon>
        <taxon>Dikarya</taxon>
        <taxon>Basidiomycota</taxon>
        <taxon>Pucciniomycotina</taxon>
        <taxon>Microbotryomycetes</taxon>
        <taxon>Leucosporidiales</taxon>
        <taxon>Leucosporidium</taxon>
    </lineage>
</organism>
<name>A0A1Y2FD79_9BASI</name>
<dbReference type="AlphaFoldDB" id="A0A1Y2FD79"/>